<dbReference type="CTD" id="187360"/>
<dbReference type="WormBase" id="M01B2.9">
    <property type="protein sequence ID" value="CE38208"/>
    <property type="gene ID" value="WBGene00010802"/>
    <property type="gene designation" value="srsx-39"/>
</dbReference>
<dbReference type="GeneID" id="187360"/>
<protein>
    <submittedName>
        <fullName evidence="8">G-protein coupled receptors family 1 profile domain-containing protein</fullName>
    </submittedName>
</protein>
<dbReference type="InterPro" id="IPR019424">
    <property type="entry name" value="7TM_GPCR_Srsx"/>
</dbReference>
<dbReference type="PROSITE" id="PS50262">
    <property type="entry name" value="G_PROTEIN_RECEP_F1_2"/>
    <property type="match status" value="1"/>
</dbReference>
<dbReference type="AlphaFoldDB" id="O17960"/>
<dbReference type="PANTHER" id="PTHR23360:SF64">
    <property type="entry name" value="G-PROTEIN COUPLED RECEPTORS FAMILY 1 PROFILE DOMAIN-CONTAINING PROTEIN-RELATED"/>
    <property type="match status" value="1"/>
</dbReference>
<sequence length="311" mass="35201">MEPLLIILCCIYCTVFVVGTTGNLIMVMVTFYCKNLRSICNILIGFCCFCDLLLFTNIIAFMISMFMPITQEFCYFMSIPADFGAFASSACVLDVGIDRLIAVALPARYKTLEHDRFWYLFILIAFPVVYAVVLLYVGFTQRDPSRNFIFVVCLVPESLGHAYDLFALTSFFINLFVLPIYVYVYLKIKKMGLNSSMKAVFKSLMITVCLVLCGWMATDTVGALSLTLPIDKNVARMMQLYAGVFILSSSSFNAFVYYRISRDYRTAIRAMLRISNATSVSKGTGYRDTTDKARSSTHRRSTITVRTSMHM</sequence>
<feature type="transmembrane region" description="Helical" evidence="6">
    <location>
        <begin position="83"/>
        <end position="105"/>
    </location>
</feature>
<dbReference type="InterPro" id="IPR017452">
    <property type="entry name" value="GPCR_Rhodpsn_7TM"/>
</dbReference>
<evidence type="ECO:0000256" key="1">
    <source>
        <dbReference type="ARBA" id="ARBA00004370"/>
    </source>
</evidence>
<evidence type="ECO:0000256" key="2">
    <source>
        <dbReference type="ARBA" id="ARBA00022692"/>
    </source>
</evidence>
<evidence type="ECO:0000313" key="9">
    <source>
        <dbReference type="Proteomes" id="UP000001940"/>
    </source>
</evidence>
<dbReference type="UCSC" id="M01B2.9">
    <property type="organism name" value="c. elegans"/>
</dbReference>
<dbReference type="SUPFAM" id="SSF81321">
    <property type="entry name" value="Family A G protein-coupled receptor-like"/>
    <property type="match status" value="1"/>
</dbReference>
<comment type="subcellular location">
    <subcellularLocation>
        <location evidence="1">Membrane</location>
    </subcellularLocation>
</comment>
<evidence type="ECO:0000256" key="3">
    <source>
        <dbReference type="ARBA" id="ARBA00022989"/>
    </source>
</evidence>
<dbReference type="PRINTS" id="PR00237">
    <property type="entry name" value="GPCRRHODOPSN"/>
</dbReference>
<keyword evidence="2 6" id="KW-0812">Transmembrane</keyword>
<feature type="transmembrane region" description="Helical" evidence="6">
    <location>
        <begin position="165"/>
        <end position="188"/>
    </location>
</feature>
<dbReference type="KEGG" id="cel:CELE_M01B2.9"/>
<dbReference type="eggNOG" id="ENOG502TFJN">
    <property type="taxonomic scope" value="Eukaryota"/>
</dbReference>
<dbReference type="PIR" id="T23639">
    <property type="entry name" value="T23639"/>
</dbReference>
<name>O17960_CAEEL</name>
<feature type="transmembrane region" description="Helical" evidence="6">
    <location>
        <begin position="238"/>
        <end position="258"/>
    </location>
</feature>
<feature type="transmembrane region" description="Helical" evidence="6">
    <location>
        <begin position="6"/>
        <end position="32"/>
    </location>
</feature>
<dbReference type="FunCoup" id="O17960">
    <property type="interactions" value="22"/>
</dbReference>
<feature type="transmembrane region" description="Helical" evidence="6">
    <location>
        <begin position="39"/>
        <end position="63"/>
    </location>
</feature>
<dbReference type="SMR" id="O17960"/>
<evidence type="ECO:0000259" key="7">
    <source>
        <dbReference type="PROSITE" id="PS50262"/>
    </source>
</evidence>
<feature type="transmembrane region" description="Helical" evidence="6">
    <location>
        <begin position="200"/>
        <end position="218"/>
    </location>
</feature>
<feature type="domain" description="G-protein coupled receptors family 1 profile" evidence="7">
    <location>
        <begin position="22"/>
        <end position="257"/>
    </location>
</feature>
<dbReference type="EMBL" id="BX284605">
    <property type="protein sequence ID" value="CAB05564.2"/>
    <property type="molecule type" value="Genomic_DNA"/>
</dbReference>
<keyword evidence="3 6" id="KW-1133">Transmembrane helix</keyword>
<dbReference type="AGR" id="WB:WBGene00010802"/>
<feature type="compositionally biased region" description="Polar residues" evidence="5">
    <location>
        <begin position="302"/>
        <end position="311"/>
    </location>
</feature>
<evidence type="ECO:0000313" key="10">
    <source>
        <dbReference type="WormBase" id="M01B2.9"/>
    </source>
</evidence>
<dbReference type="InterPro" id="IPR047130">
    <property type="entry name" value="7TM_GPCR_Srsx_nematod"/>
</dbReference>
<dbReference type="InterPro" id="IPR000276">
    <property type="entry name" value="GPCR_Rhodpsn"/>
</dbReference>
<dbReference type="GO" id="GO:0004930">
    <property type="term" value="F:G protein-coupled receptor activity"/>
    <property type="evidence" value="ECO:0007669"/>
    <property type="project" value="InterPro"/>
</dbReference>
<dbReference type="SMART" id="SM01381">
    <property type="entry name" value="7TM_GPCR_Srsx"/>
    <property type="match status" value="1"/>
</dbReference>
<dbReference type="InParanoid" id="O17960"/>
<evidence type="ECO:0000256" key="5">
    <source>
        <dbReference type="SAM" id="MobiDB-lite"/>
    </source>
</evidence>
<dbReference type="RefSeq" id="NP_506776.2">
    <property type="nucleotide sequence ID" value="NM_074375.2"/>
</dbReference>
<keyword evidence="4 6" id="KW-0472">Membrane</keyword>
<dbReference type="HOGENOM" id="CLU_079993_0_0_1"/>
<dbReference type="Proteomes" id="UP000001940">
    <property type="component" value="Chromosome V"/>
</dbReference>
<feature type="transmembrane region" description="Helical" evidence="6">
    <location>
        <begin position="117"/>
        <end position="139"/>
    </location>
</feature>
<dbReference type="Pfam" id="PF10320">
    <property type="entry name" value="7TM_GPCR_Srsx"/>
    <property type="match status" value="1"/>
</dbReference>
<feature type="region of interest" description="Disordered" evidence="5">
    <location>
        <begin position="281"/>
        <end position="311"/>
    </location>
</feature>
<keyword evidence="9" id="KW-1185">Reference proteome</keyword>
<dbReference type="PaxDb" id="6239-M01B2.9"/>
<gene>
    <name evidence="8 10" type="primary">srsx-39</name>
    <name evidence="8" type="ORF">CELE_M01B2.9</name>
    <name evidence="10" type="ORF">M01B2.9</name>
</gene>
<dbReference type="PANTHER" id="PTHR23360">
    <property type="entry name" value="G-PROTEIN COUPLED RECEPTORS FAMILY 1 PROFILE DOMAIN-CONTAINING PROTEIN-RELATED"/>
    <property type="match status" value="1"/>
</dbReference>
<dbReference type="CDD" id="cd00637">
    <property type="entry name" value="7tm_classA_rhodopsin-like"/>
    <property type="match status" value="1"/>
</dbReference>
<evidence type="ECO:0000313" key="8">
    <source>
        <dbReference type="EMBL" id="CAB05564.2"/>
    </source>
</evidence>
<keyword evidence="8" id="KW-0675">Receptor</keyword>
<dbReference type="OMA" id="DIMHECG"/>
<dbReference type="GO" id="GO:0016020">
    <property type="term" value="C:membrane"/>
    <property type="evidence" value="ECO:0007669"/>
    <property type="project" value="UniProtKB-SubCell"/>
</dbReference>
<proteinExistence type="predicted"/>
<evidence type="ECO:0000256" key="4">
    <source>
        <dbReference type="ARBA" id="ARBA00023136"/>
    </source>
</evidence>
<accession>O17960</accession>
<dbReference type="PhylomeDB" id="O17960"/>
<organism evidence="8 9">
    <name type="scientific">Caenorhabditis elegans</name>
    <dbReference type="NCBI Taxonomy" id="6239"/>
    <lineage>
        <taxon>Eukaryota</taxon>
        <taxon>Metazoa</taxon>
        <taxon>Ecdysozoa</taxon>
        <taxon>Nematoda</taxon>
        <taxon>Chromadorea</taxon>
        <taxon>Rhabditida</taxon>
        <taxon>Rhabditina</taxon>
        <taxon>Rhabditomorpha</taxon>
        <taxon>Rhabditoidea</taxon>
        <taxon>Rhabditidae</taxon>
        <taxon>Peloderinae</taxon>
        <taxon>Caenorhabditis</taxon>
    </lineage>
</organism>
<evidence type="ECO:0000256" key="6">
    <source>
        <dbReference type="SAM" id="Phobius"/>
    </source>
</evidence>
<reference evidence="8 9" key="1">
    <citation type="journal article" date="1998" name="Science">
        <title>Genome sequence of the nematode C. elegans: a platform for investigating biology.</title>
        <authorList>
            <consortium name="The C. elegans sequencing consortium"/>
            <person name="Sulson J.E."/>
            <person name="Waterston R."/>
        </authorList>
    </citation>
    <scope>NUCLEOTIDE SEQUENCE [LARGE SCALE GENOMIC DNA]</scope>
    <source>
        <strain evidence="8 9">Bristol N2</strain>
    </source>
</reference>
<dbReference type="Gene3D" id="1.20.1070.10">
    <property type="entry name" value="Rhodopsin 7-helix transmembrane proteins"/>
    <property type="match status" value="1"/>
</dbReference>
<dbReference type="OrthoDB" id="5820127at2759"/>